<accession>A0ABV2IW43</accession>
<dbReference type="EMBL" id="JBEPMB010000001">
    <property type="protein sequence ID" value="MET3612638.1"/>
    <property type="molecule type" value="Genomic_DNA"/>
</dbReference>
<evidence type="ECO:0000313" key="7">
    <source>
        <dbReference type="EMBL" id="MET3612638.1"/>
    </source>
</evidence>
<gene>
    <name evidence="7" type="ORF">ABID16_000943</name>
</gene>
<keyword evidence="4 6" id="KW-1133">Transmembrane helix</keyword>
<evidence type="ECO:0000313" key="8">
    <source>
        <dbReference type="Proteomes" id="UP001549047"/>
    </source>
</evidence>
<feature type="transmembrane region" description="Helical" evidence="6">
    <location>
        <begin position="28"/>
        <end position="48"/>
    </location>
</feature>
<sequence>MRLLIALILPWLTFFTIGRPIAGIICLILQITLIGWLPAAIWAVYALGQYNTDKKIEKALGQRG</sequence>
<keyword evidence="8" id="KW-1185">Reference proteome</keyword>
<reference evidence="7 8" key="1">
    <citation type="submission" date="2024-06" db="EMBL/GenBank/DDBJ databases">
        <title>Genomic Encyclopedia of Type Strains, Phase IV (KMG-IV): sequencing the most valuable type-strain genomes for metagenomic binning, comparative biology and taxonomic classification.</title>
        <authorList>
            <person name="Goeker M."/>
        </authorList>
    </citation>
    <scope>NUCLEOTIDE SEQUENCE [LARGE SCALE GENOMIC DNA]</scope>
    <source>
        <strain evidence="7 8">DSM 29780</strain>
    </source>
</reference>
<organism evidence="7 8">
    <name type="scientific">Rhizobium aquaticum</name>
    <dbReference type="NCBI Taxonomy" id="1549636"/>
    <lineage>
        <taxon>Bacteria</taxon>
        <taxon>Pseudomonadati</taxon>
        <taxon>Pseudomonadota</taxon>
        <taxon>Alphaproteobacteria</taxon>
        <taxon>Hyphomicrobiales</taxon>
        <taxon>Rhizobiaceae</taxon>
        <taxon>Rhizobium/Agrobacterium group</taxon>
        <taxon>Rhizobium</taxon>
    </lineage>
</organism>
<dbReference type="RefSeq" id="WP_112627362.1">
    <property type="nucleotide sequence ID" value="NZ_JBEPMB010000001.1"/>
</dbReference>
<comment type="subcellular location">
    <subcellularLocation>
        <location evidence="1">Membrane</location>
    </subcellularLocation>
</comment>
<keyword evidence="3 6" id="KW-0812">Transmembrane</keyword>
<dbReference type="Proteomes" id="UP001549047">
    <property type="component" value="Unassembled WGS sequence"/>
</dbReference>
<protein>
    <submittedName>
        <fullName evidence="7">Uncharacterized membrane protein YqaE (UPF0057 family)</fullName>
    </submittedName>
</protein>
<comment type="caution">
    <text evidence="7">The sequence shown here is derived from an EMBL/GenBank/DDBJ whole genome shotgun (WGS) entry which is preliminary data.</text>
</comment>
<dbReference type="InterPro" id="IPR000612">
    <property type="entry name" value="PMP3"/>
</dbReference>
<proteinExistence type="inferred from homology"/>
<dbReference type="Pfam" id="PF01679">
    <property type="entry name" value="Pmp3"/>
    <property type="match status" value="1"/>
</dbReference>
<name>A0ABV2IW43_9HYPH</name>
<evidence type="ECO:0000256" key="5">
    <source>
        <dbReference type="ARBA" id="ARBA00023136"/>
    </source>
</evidence>
<evidence type="ECO:0000256" key="2">
    <source>
        <dbReference type="ARBA" id="ARBA00009530"/>
    </source>
</evidence>
<comment type="similarity">
    <text evidence="2">Belongs to the UPF0057 (PMP3) family.</text>
</comment>
<evidence type="ECO:0000256" key="6">
    <source>
        <dbReference type="SAM" id="Phobius"/>
    </source>
</evidence>
<evidence type="ECO:0000256" key="3">
    <source>
        <dbReference type="ARBA" id="ARBA00022692"/>
    </source>
</evidence>
<evidence type="ECO:0000256" key="4">
    <source>
        <dbReference type="ARBA" id="ARBA00022989"/>
    </source>
</evidence>
<keyword evidence="5 6" id="KW-0472">Membrane</keyword>
<evidence type="ECO:0000256" key="1">
    <source>
        <dbReference type="ARBA" id="ARBA00004370"/>
    </source>
</evidence>